<comment type="caution">
    <text evidence="3">The sequence shown here is derived from an EMBL/GenBank/DDBJ whole genome shotgun (WGS) entry which is preliminary data.</text>
</comment>
<evidence type="ECO:0000313" key="3">
    <source>
        <dbReference type="EMBL" id="MCF2529478.1"/>
    </source>
</evidence>
<dbReference type="EMBL" id="JAKFHA010000011">
    <property type="protein sequence ID" value="MCF2529478.1"/>
    <property type="molecule type" value="Genomic_DNA"/>
</dbReference>
<feature type="compositionally biased region" description="Low complexity" evidence="1">
    <location>
        <begin position="239"/>
        <end position="251"/>
    </location>
</feature>
<feature type="transmembrane region" description="Helical" evidence="2">
    <location>
        <begin position="200"/>
        <end position="223"/>
    </location>
</feature>
<protein>
    <submittedName>
        <fullName evidence="3">Uncharacterized protein</fullName>
    </submittedName>
</protein>
<gene>
    <name evidence="3" type="ORF">LZ495_19965</name>
</gene>
<feature type="compositionally biased region" description="Pro residues" evidence="1">
    <location>
        <begin position="64"/>
        <end position="104"/>
    </location>
</feature>
<feature type="region of interest" description="Disordered" evidence="1">
    <location>
        <begin position="1"/>
        <end position="192"/>
    </location>
</feature>
<keyword evidence="4" id="KW-1185">Reference proteome</keyword>
<dbReference type="AlphaFoldDB" id="A0AA41Q0U1"/>
<feature type="compositionally biased region" description="Low complexity" evidence="1">
    <location>
        <begin position="37"/>
        <end position="50"/>
    </location>
</feature>
<keyword evidence="2" id="KW-1133">Transmembrane helix</keyword>
<feature type="region of interest" description="Disordered" evidence="1">
    <location>
        <begin position="351"/>
        <end position="385"/>
    </location>
</feature>
<proteinExistence type="predicted"/>
<feature type="compositionally biased region" description="Low complexity" evidence="1">
    <location>
        <begin position="1"/>
        <end position="14"/>
    </location>
</feature>
<evidence type="ECO:0000256" key="1">
    <source>
        <dbReference type="SAM" id="MobiDB-lite"/>
    </source>
</evidence>
<evidence type="ECO:0000313" key="4">
    <source>
        <dbReference type="Proteomes" id="UP001165378"/>
    </source>
</evidence>
<keyword evidence="2" id="KW-0472">Membrane</keyword>
<feature type="region of interest" description="Disordered" evidence="1">
    <location>
        <begin position="224"/>
        <end position="261"/>
    </location>
</feature>
<feature type="compositionally biased region" description="Low complexity" evidence="1">
    <location>
        <begin position="105"/>
        <end position="150"/>
    </location>
</feature>
<name>A0AA41Q0U1_9ACTN</name>
<keyword evidence="2" id="KW-0812">Transmembrane</keyword>
<reference evidence="3" key="1">
    <citation type="submission" date="2022-01" db="EMBL/GenBank/DDBJ databases">
        <title>Genome-Based Taxonomic Classification of the Phylum Actinobacteria.</title>
        <authorList>
            <person name="Gao Y."/>
        </authorList>
    </citation>
    <scope>NUCLEOTIDE SEQUENCE</scope>
    <source>
        <strain evidence="3">KLBMP 8922</strain>
    </source>
</reference>
<accession>A0AA41Q0U1</accession>
<dbReference type="Proteomes" id="UP001165378">
    <property type="component" value="Unassembled WGS sequence"/>
</dbReference>
<dbReference type="RefSeq" id="WP_235053786.1">
    <property type="nucleotide sequence ID" value="NZ_JAKFHA010000011.1"/>
</dbReference>
<sequence>MSSRPEAGAPGEEPGAPKDEGLSIFGPLELPRDETDYYPYPAYDADPGYGDAAGGTRVATPSMIVPPAPGHPPAYPGHPAPPPGYPPTPQGHPPGTPYGPPQAVMPPAGGPGAAPAADPFAGLFRPGPSAGPAAAPMAGAGYAQPAHGYGAPPPPGAGQPQYAAPAMPQRRDPYGSGPGGPGASGGPGSGRGGGGVPRNVMVIGAVVAAVVLVVAALFASGALGGDDDKAKNAGGSGSPSGSPSGAASSAPPAQPAKTQVQQMDELLQVSAGSRAKVSQAVSEIQKCGDAITTAVQTLNDAAAQRDEQVANLDRLKVDQIDRGTELVDWLRKAWTASAAADRSLAAWGQENADGECAEEDGKKAKSTDDKRAADRASGDATRAKNEAVKIWNPVAGQAGLKSRTANDI</sequence>
<feature type="compositionally biased region" description="Basic and acidic residues" evidence="1">
    <location>
        <begin position="359"/>
        <end position="385"/>
    </location>
</feature>
<feature type="compositionally biased region" description="Gly residues" evidence="1">
    <location>
        <begin position="176"/>
        <end position="192"/>
    </location>
</feature>
<organism evidence="3 4">
    <name type="scientific">Yinghuangia soli</name>
    <dbReference type="NCBI Taxonomy" id="2908204"/>
    <lineage>
        <taxon>Bacteria</taxon>
        <taxon>Bacillati</taxon>
        <taxon>Actinomycetota</taxon>
        <taxon>Actinomycetes</taxon>
        <taxon>Kitasatosporales</taxon>
        <taxon>Streptomycetaceae</taxon>
        <taxon>Yinghuangia</taxon>
    </lineage>
</organism>
<evidence type="ECO:0000256" key="2">
    <source>
        <dbReference type="SAM" id="Phobius"/>
    </source>
</evidence>